<dbReference type="PANTHER" id="PTHR43591:SF10">
    <property type="entry name" value="ABC TRANSMEMBRANE TYPE-1 DOMAIN-CONTAINING PROTEIN-RELATED"/>
    <property type="match status" value="1"/>
</dbReference>
<dbReference type="Proteomes" id="UP001302745">
    <property type="component" value="Unassembled WGS sequence"/>
</dbReference>
<accession>A0AAN6VE97</accession>
<dbReference type="Pfam" id="PF13489">
    <property type="entry name" value="Methyltransf_23"/>
    <property type="match status" value="1"/>
</dbReference>
<sequence length="361" mass="40569">MAESAKSPETPVSPKPPAAAEQSGSSPLTDAGILPASHWQPITEQEEEEDDGDSAFSDLASSTASLSSSVLQYRTILGRTYASDIGKADSWIPNDERHTESMDIHHHTSTLLLGGKLFLAPIKDVQKVIDIGTGTGLWAIDFGDEHPEAEVIGTDVSVIQPGWVPPNVKFEIDDANANWTWKDNTFDFVHLRCMLGTIVDWNGLYREAFRCCKPGGWIEHHEEAAAWRCDNKVIPEDSAMGQWEKVYTEGGKKFGRTFRVIQDDLQQKGMEEAGFVDIVVKDFQCPVGDWPKDPKQKEIGAFAKLVLDTDLEGFINYMWNAVNGWSPEEIQVYLAHLRRQMRDRSLHTWYPHRVVYARKPE</sequence>
<evidence type="ECO:0008006" key="5">
    <source>
        <dbReference type="Google" id="ProtNLM"/>
    </source>
</evidence>
<dbReference type="GO" id="GO:0008168">
    <property type="term" value="F:methyltransferase activity"/>
    <property type="evidence" value="ECO:0007669"/>
    <property type="project" value="TreeGrafter"/>
</dbReference>
<feature type="region of interest" description="Disordered" evidence="2">
    <location>
        <begin position="1"/>
        <end position="59"/>
    </location>
</feature>
<proteinExistence type="inferred from homology"/>
<feature type="compositionally biased region" description="Acidic residues" evidence="2">
    <location>
        <begin position="44"/>
        <end position="53"/>
    </location>
</feature>
<dbReference type="InterPro" id="IPR029063">
    <property type="entry name" value="SAM-dependent_MTases_sf"/>
</dbReference>
<dbReference type="Gene3D" id="3.40.50.150">
    <property type="entry name" value="Vaccinia Virus protein VP39"/>
    <property type="match status" value="1"/>
</dbReference>
<keyword evidence="4" id="KW-1185">Reference proteome</keyword>
<evidence type="ECO:0000256" key="1">
    <source>
        <dbReference type="ARBA" id="ARBA00038158"/>
    </source>
</evidence>
<evidence type="ECO:0000313" key="4">
    <source>
        <dbReference type="Proteomes" id="UP001302745"/>
    </source>
</evidence>
<comment type="caution">
    <text evidence="3">The sequence shown here is derived from an EMBL/GenBank/DDBJ whole genome shotgun (WGS) entry which is preliminary data.</text>
</comment>
<dbReference type="CDD" id="cd02440">
    <property type="entry name" value="AdoMet_MTases"/>
    <property type="match status" value="1"/>
</dbReference>
<protein>
    <recommendedName>
        <fullName evidence="5">Methyltransferase</fullName>
    </recommendedName>
</protein>
<dbReference type="EMBL" id="MU857178">
    <property type="protein sequence ID" value="KAK4149276.1"/>
    <property type="molecule type" value="Genomic_DNA"/>
</dbReference>
<dbReference type="SUPFAM" id="SSF53335">
    <property type="entry name" value="S-adenosyl-L-methionine-dependent methyltransferases"/>
    <property type="match status" value="1"/>
</dbReference>
<evidence type="ECO:0000256" key="2">
    <source>
        <dbReference type="SAM" id="MobiDB-lite"/>
    </source>
</evidence>
<name>A0AAN6VE97_9PEZI</name>
<dbReference type="PANTHER" id="PTHR43591">
    <property type="entry name" value="METHYLTRANSFERASE"/>
    <property type="match status" value="1"/>
</dbReference>
<gene>
    <name evidence="3" type="ORF">C8A00DRAFT_38125</name>
</gene>
<organism evidence="3 4">
    <name type="scientific">Chaetomidium leptoderma</name>
    <dbReference type="NCBI Taxonomy" id="669021"/>
    <lineage>
        <taxon>Eukaryota</taxon>
        <taxon>Fungi</taxon>
        <taxon>Dikarya</taxon>
        <taxon>Ascomycota</taxon>
        <taxon>Pezizomycotina</taxon>
        <taxon>Sordariomycetes</taxon>
        <taxon>Sordariomycetidae</taxon>
        <taxon>Sordariales</taxon>
        <taxon>Chaetomiaceae</taxon>
        <taxon>Chaetomidium</taxon>
    </lineage>
</organism>
<evidence type="ECO:0000313" key="3">
    <source>
        <dbReference type="EMBL" id="KAK4149276.1"/>
    </source>
</evidence>
<reference evidence="3" key="2">
    <citation type="submission" date="2023-05" db="EMBL/GenBank/DDBJ databases">
        <authorList>
            <consortium name="Lawrence Berkeley National Laboratory"/>
            <person name="Steindorff A."/>
            <person name="Hensen N."/>
            <person name="Bonometti L."/>
            <person name="Westerberg I."/>
            <person name="Brannstrom I.O."/>
            <person name="Guillou S."/>
            <person name="Cros-Aarteil S."/>
            <person name="Calhoun S."/>
            <person name="Haridas S."/>
            <person name="Kuo A."/>
            <person name="Mondo S."/>
            <person name="Pangilinan J."/>
            <person name="Riley R."/>
            <person name="Labutti K."/>
            <person name="Andreopoulos B."/>
            <person name="Lipzen A."/>
            <person name="Chen C."/>
            <person name="Yanf M."/>
            <person name="Daum C."/>
            <person name="Ng V."/>
            <person name="Clum A."/>
            <person name="Ohm R."/>
            <person name="Martin F."/>
            <person name="Silar P."/>
            <person name="Natvig D."/>
            <person name="Lalanne C."/>
            <person name="Gautier V."/>
            <person name="Ament-Velasquez S.L."/>
            <person name="Kruys A."/>
            <person name="Hutchinson M.I."/>
            <person name="Powell A.J."/>
            <person name="Barry K."/>
            <person name="Miller A.N."/>
            <person name="Grigoriev I.V."/>
            <person name="Debuchy R."/>
            <person name="Gladieux P."/>
            <person name="Thoren M.H."/>
            <person name="Johannesson H."/>
        </authorList>
    </citation>
    <scope>NUCLEOTIDE SEQUENCE</scope>
    <source>
        <strain evidence="3">CBS 538.74</strain>
    </source>
</reference>
<comment type="similarity">
    <text evidence="1">Belongs to the methyltransferase superfamily. LaeA methyltransferase family.</text>
</comment>
<dbReference type="AlphaFoldDB" id="A0AAN6VE97"/>
<reference evidence="3" key="1">
    <citation type="journal article" date="2023" name="Mol. Phylogenet. Evol.">
        <title>Genome-scale phylogeny and comparative genomics of the fungal order Sordariales.</title>
        <authorList>
            <person name="Hensen N."/>
            <person name="Bonometti L."/>
            <person name="Westerberg I."/>
            <person name="Brannstrom I.O."/>
            <person name="Guillou S."/>
            <person name="Cros-Aarteil S."/>
            <person name="Calhoun S."/>
            <person name="Haridas S."/>
            <person name="Kuo A."/>
            <person name="Mondo S."/>
            <person name="Pangilinan J."/>
            <person name="Riley R."/>
            <person name="LaButti K."/>
            <person name="Andreopoulos B."/>
            <person name="Lipzen A."/>
            <person name="Chen C."/>
            <person name="Yan M."/>
            <person name="Daum C."/>
            <person name="Ng V."/>
            <person name="Clum A."/>
            <person name="Steindorff A."/>
            <person name="Ohm R.A."/>
            <person name="Martin F."/>
            <person name="Silar P."/>
            <person name="Natvig D.O."/>
            <person name="Lalanne C."/>
            <person name="Gautier V."/>
            <person name="Ament-Velasquez S.L."/>
            <person name="Kruys A."/>
            <person name="Hutchinson M.I."/>
            <person name="Powell A.J."/>
            <person name="Barry K."/>
            <person name="Miller A.N."/>
            <person name="Grigoriev I.V."/>
            <person name="Debuchy R."/>
            <person name="Gladieux P."/>
            <person name="Hiltunen Thoren M."/>
            <person name="Johannesson H."/>
        </authorList>
    </citation>
    <scope>NUCLEOTIDE SEQUENCE</scope>
    <source>
        <strain evidence="3">CBS 538.74</strain>
    </source>
</reference>